<dbReference type="AlphaFoldDB" id="A0A9Q0J0Y1"/>
<dbReference type="PANTHER" id="PTHR40891:SF1">
    <property type="entry name" value="DUF295 DOMAIN-CONTAINING PROTEIN"/>
    <property type="match status" value="1"/>
</dbReference>
<dbReference type="EMBL" id="JAKUCV010007364">
    <property type="protein sequence ID" value="KAJ4823755.1"/>
    <property type="molecule type" value="Genomic_DNA"/>
</dbReference>
<evidence type="ECO:0000313" key="3">
    <source>
        <dbReference type="Proteomes" id="UP001141552"/>
    </source>
</evidence>
<evidence type="ECO:0000313" key="2">
    <source>
        <dbReference type="EMBL" id="KAJ4823755.1"/>
    </source>
</evidence>
<dbReference type="PANTHER" id="PTHR40891">
    <property type="entry name" value="DUF295 DOMAIN-CONTAINING PROTEIN"/>
    <property type="match status" value="1"/>
</dbReference>
<accession>A0A9Q0J0Y1</accession>
<dbReference type="OrthoDB" id="817791at2759"/>
<proteinExistence type="predicted"/>
<dbReference type="Proteomes" id="UP001141552">
    <property type="component" value="Unassembled WGS sequence"/>
</dbReference>
<reference evidence="2" key="2">
    <citation type="journal article" date="2023" name="Plants (Basel)">
        <title>Annotation of the Turnera subulata (Passifloraceae) Draft Genome Reveals the S-Locus Evolved after the Divergence of Turneroideae from Passifloroideae in a Stepwise Manner.</title>
        <authorList>
            <person name="Henning P.M."/>
            <person name="Roalson E.H."/>
            <person name="Mir W."/>
            <person name="McCubbin A.G."/>
            <person name="Shore J.S."/>
        </authorList>
    </citation>
    <scope>NUCLEOTIDE SEQUENCE</scope>
    <source>
        <strain evidence="2">F60SS</strain>
    </source>
</reference>
<keyword evidence="3" id="KW-1185">Reference proteome</keyword>
<feature type="domain" description="KIB1-4 beta-propeller" evidence="1">
    <location>
        <begin position="4"/>
        <end position="237"/>
    </location>
</feature>
<protein>
    <recommendedName>
        <fullName evidence="1">KIB1-4 beta-propeller domain-containing protein</fullName>
    </recommendedName>
</protein>
<dbReference type="InterPro" id="IPR005174">
    <property type="entry name" value="KIB1-4_b-propeller"/>
</dbReference>
<reference evidence="2" key="1">
    <citation type="submission" date="2022-02" db="EMBL/GenBank/DDBJ databases">
        <authorList>
            <person name="Henning P.M."/>
            <person name="McCubbin A.G."/>
            <person name="Shore J.S."/>
        </authorList>
    </citation>
    <scope>NUCLEOTIDE SEQUENCE</scope>
    <source>
        <strain evidence="2">F60SS</strain>
        <tissue evidence="2">Leaves</tissue>
    </source>
</reference>
<organism evidence="2 3">
    <name type="scientific">Turnera subulata</name>
    <dbReference type="NCBI Taxonomy" id="218843"/>
    <lineage>
        <taxon>Eukaryota</taxon>
        <taxon>Viridiplantae</taxon>
        <taxon>Streptophyta</taxon>
        <taxon>Embryophyta</taxon>
        <taxon>Tracheophyta</taxon>
        <taxon>Spermatophyta</taxon>
        <taxon>Magnoliopsida</taxon>
        <taxon>eudicotyledons</taxon>
        <taxon>Gunneridae</taxon>
        <taxon>Pentapetalae</taxon>
        <taxon>rosids</taxon>
        <taxon>fabids</taxon>
        <taxon>Malpighiales</taxon>
        <taxon>Passifloraceae</taxon>
        <taxon>Turnera</taxon>
    </lineage>
</organism>
<dbReference type="Pfam" id="PF03478">
    <property type="entry name" value="Beta-prop_KIB1-4"/>
    <property type="match status" value="1"/>
</dbReference>
<gene>
    <name evidence="2" type="ORF">Tsubulata_049515</name>
</gene>
<comment type="caution">
    <text evidence="2">The sequence shown here is derived from an EMBL/GenBank/DDBJ whole genome shotgun (WGS) entry which is preliminary data.</text>
</comment>
<name>A0A9Q0J0Y1_9ROSI</name>
<sequence length="272" mass="30935">MQNKSICACSNDGWLVLKDSQTDDYHLYNPISTTSFQLPSLALEANIMECFLCSTPDDDSNCRVVFFETVEDTTTMWYCRLGDEEFLRKDIVGSLCYGAVFQAKLYCFVWPEKTLALINFETSNAVEFTPIMVGLPNIVLDAGIFHSVTYLIECSGELLLVVKMYYCFPSSCPDRVEGFRVLRFDFSKKTLVEQQDIGGWTIFLSYGRAMSCLAKEAGVKPNSIYFVERKDRNLHAFHIEDQSFTMSLPCPTISRSDSLLDWIMKLSVQEGN</sequence>
<evidence type="ECO:0000259" key="1">
    <source>
        <dbReference type="Pfam" id="PF03478"/>
    </source>
</evidence>